<dbReference type="GO" id="GO:0050661">
    <property type="term" value="F:NADP binding"/>
    <property type="evidence" value="ECO:0007669"/>
    <property type="project" value="InterPro"/>
</dbReference>
<evidence type="ECO:0000313" key="3">
    <source>
        <dbReference type="EMBL" id="MBM3226208.1"/>
    </source>
</evidence>
<proteinExistence type="predicted"/>
<feature type="domain" description="6-phosphogluconate dehydrogenase NADP-binding" evidence="1">
    <location>
        <begin position="4"/>
        <end position="139"/>
    </location>
</feature>
<dbReference type="Pfam" id="PF03446">
    <property type="entry name" value="NAD_binding_2"/>
    <property type="match status" value="1"/>
</dbReference>
<evidence type="ECO:0000313" key="4">
    <source>
        <dbReference type="Proteomes" id="UP000712673"/>
    </source>
</evidence>
<protein>
    <submittedName>
        <fullName evidence="3">NAD(P)-dependent oxidoreductase</fullName>
    </submittedName>
</protein>
<evidence type="ECO:0000259" key="2">
    <source>
        <dbReference type="Pfam" id="PF09130"/>
    </source>
</evidence>
<dbReference type="InterPro" id="IPR015814">
    <property type="entry name" value="Pgluconate_DH_NAD-bd_C"/>
</dbReference>
<comment type="caution">
    <text evidence="3">The sequence shown here is derived from an EMBL/GenBank/DDBJ whole genome shotgun (WGS) entry which is preliminary data.</text>
</comment>
<dbReference type="SUPFAM" id="SSF51735">
    <property type="entry name" value="NAD(P)-binding Rossmann-fold domains"/>
    <property type="match status" value="1"/>
</dbReference>
<dbReference type="Proteomes" id="UP000712673">
    <property type="component" value="Unassembled WGS sequence"/>
</dbReference>
<name>A0A937W4T4_UNCTE</name>
<dbReference type="InterPro" id="IPR006115">
    <property type="entry name" value="6PGDH_NADP-bd"/>
</dbReference>
<accession>A0A937W4T4</accession>
<feature type="domain" description="Phosphogluconate dehydrogenase NAD-binding putative C-terminal" evidence="2">
    <location>
        <begin position="193"/>
        <end position="254"/>
    </location>
</feature>
<dbReference type="InterPro" id="IPR008927">
    <property type="entry name" value="6-PGluconate_DH-like_C_sf"/>
</dbReference>
<dbReference type="SUPFAM" id="SSF48179">
    <property type="entry name" value="6-phosphogluconate dehydrogenase C-terminal domain-like"/>
    <property type="match status" value="1"/>
</dbReference>
<dbReference type="EMBL" id="VGLS01000827">
    <property type="protein sequence ID" value="MBM3226208.1"/>
    <property type="molecule type" value="Genomic_DNA"/>
</dbReference>
<dbReference type="InterPro" id="IPR013328">
    <property type="entry name" value="6PGD_dom2"/>
</dbReference>
<dbReference type="AlphaFoldDB" id="A0A937W4T4"/>
<evidence type="ECO:0000259" key="1">
    <source>
        <dbReference type="Pfam" id="PF03446"/>
    </source>
</evidence>
<dbReference type="InterPro" id="IPR036291">
    <property type="entry name" value="NAD(P)-bd_dom_sf"/>
</dbReference>
<dbReference type="Gene3D" id="1.10.1040.10">
    <property type="entry name" value="N-(1-d-carboxylethyl)-l-norvaline Dehydrogenase, domain 2"/>
    <property type="match status" value="1"/>
</dbReference>
<organism evidence="3 4">
    <name type="scientific">Tectimicrobiota bacterium</name>
    <dbReference type="NCBI Taxonomy" id="2528274"/>
    <lineage>
        <taxon>Bacteria</taxon>
        <taxon>Pseudomonadati</taxon>
        <taxon>Nitrospinota/Tectimicrobiota group</taxon>
        <taxon>Candidatus Tectimicrobiota</taxon>
    </lineage>
</organism>
<dbReference type="Gene3D" id="3.40.50.720">
    <property type="entry name" value="NAD(P)-binding Rossmann-like Domain"/>
    <property type="match status" value="1"/>
</dbReference>
<gene>
    <name evidence="3" type="ORF">FJZ47_20785</name>
</gene>
<sequence length="277" mass="29404">MPCIGLIHPGAMGASVGAAARGNNHRVLWASQGRSADTLARAHRANLEDIGTVPQMVAVSDIILSVCPPHAAGDVARTVMELGYAGIYVDCNAVSPQRTRAIQQIVEQAGATYVDGGIIGGPAWKMEAGTHLYLSGQHAAEVAACFTDSPLRAPVLSDRIGAASAIKMGYAAYTKGTTALLTAILGMVEREGVRIELQQQWGETFSTQTIKRVCSNTAKAWRFEGEMYEIADTFRDAGLPNGFHLAAAEIYKRLASFHEDDATPPIEQVLAVLLGGE</sequence>
<reference evidence="3" key="1">
    <citation type="submission" date="2019-03" db="EMBL/GenBank/DDBJ databases">
        <title>Lake Tanganyika Metagenome-Assembled Genomes (MAGs).</title>
        <authorList>
            <person name="Tran P."/>
        </authorList>
    </citation>
    <scope>NUCLEOTIDE SEQUENCE</scope>
    <source>
        <strain evidence="3">K_DeepCast_65m_m2_066</strain>
    </source>
</reference>
<dbReference type="Pfam" id="PF09130">
    <property type="entry name" value="DUF1932"/>
    <property type="match status" value="1"/>
</dbReference>